<feature type="transmembrane region" description="Helical" evidence="1">
    <location>
        <begin position="102"/>
        <end position="129"/>
    </location>
</feature>
<feature type="transmembrane region" description="Helical" evidence="1">
    <location>
        <begin position="225"/>
        <end position="247"/>
    </location>
</feature>
<feature type="transmembrane region" description="Helical" evidence="1">
    <location>
        <begin position="60"/>
        <end position="81"/>
    </location>
</feature>
<dbReference type="RefSeq" id="WP_377929113.1">
    <property type="nucleotide sequence ID" value="NZ_JBHUEM010000024.1"/>
</dbReference>
<comment type="caution">
    <text evidence="2">The sequence shown here is derived from an EMBL/GenBank/DDBJ whole genome shotgun (WGS) entry which is preliminary data.</text>
</comment>
<feature type="transmembrane region" description="Helical" evidence="1">
    <location>
        <begin position="144"/>
        <end position="164"/>
    </location>
</feature>
<proteinExistence type="predicted"/>
<reference evidence="3" key="1">
    <citation type="journal article" date="2019" name="Int. J. Syst. Evol. Microbiol.">
        <title>The Global Catalogue of Microorganisms (GCM) 10K type strain sequencing project: providing services to taxonomists for standard genome sequencing and annotation.</title>
        <authorList>
            <consortium name="The Broad Institute Genomics Platform"/>
            <consortium name="The Broad Institute Genome Sequencing Center for Infectious Disease"/>
            <person name="Wu L."/>
            <person name="Ma J."/>
        </authorList>
    </citation>
    <scope>NUCLEOTIDE SEQUENCE [LARGE SCALE GENOMIC DNA]</scope>
    <source>
        <strain evidence="3">CCUG 49339</strain>
    </source>
</reference>
<sequence>MKAFIHLLQNERMKIVKRPGIWIYLVVSFFMTILFGVSVRQLFQGAGMQYWEFMKLTANLLIMIQLVAIVFSSDIVPNEYVRGTIKSLLIKPYKRWKILLSKYVTVLLLITGIMLIQLIFSLVVSIFFFYKGMFMFDAMFVQTILQYVTTYIEIIIICTFAFMLSILFKSSLIATTVTILLYFASSALLVFFEHYQYEGARYFLFSNTNLMPYFIGKPMFEGMTITFSILNNSIHMALFLFVSFFIFNKRDIYV</sequence>
<keyword evidence="1" id="KW-0472">Membrane</keyword>
<dbReference type="PANTHER" id="PTHR37305:SF1">
    <property type="entry name" value="MEMBRANE PROTEIN"/>
    <property type="match status" value="1"/>
</dbReference>
<gene>
    <name evidence="2" type="ORF">ACFSCX_15270</name>
</gene>
<evidence type="ECO:0000313" key="2">
    <source>
        <dbReference type="EMBL" id="MFD1737896.1"/>
    </source>
</evidence>
<keyword evidence="3" id="KW-1185">Reference proteome</keyword>
<dbReference type="EMBL" id="JBHUEM010000024">
    <property type="protein sequence ID" value="MFD1737896.1"/>
    <property type="molecule type" value="Genomic_DNA"/>
</dbReference>
<dbReference type="Proteomes" id="UP001597214">
    <property type="component" value="Unassembled WGS sequence"/>
</dbReference>
<dbReference type="Pfam" id="PF12730">
    <property type="entry name" value="ABC2_membrane_4"/>
    <property type="match status" value="1"/>
</dbReference>
<keyword evidence="1" id="KW-1133">Transmembrane helix</keyword>
<evidence type="ECO:0000256" key="1">
    <source>
        <dbReference type="SAM" id="Phobius"/>
    </source>
</evidence>
<organism evidence="2 3">
    <name type="scientific">Bacillus salitolerans</name>
    <dbReference type="NCBI Taxonomy" id="1437434"/>
    <lineage>
        <taxon>Bacteria</taxon>
        <taxon>Bacillati</taxon>
        <taxon>Bacillota</taxon>
        <taxon>Bacilli</taxon>
        <taxon>Bacillales</taxon>
        <taxon>Bacillaceae</taxon>
        <taxon>Bacillus</taxon>
    </lineage>
</organism>
<accession>A0ABW4LS53</accession>
<evidence type="ECO:0000313" key="3">
    <source>
        <dbReference type="Proteomes" id="UP001597214"/>
    </source>
</evidence>
<protein>
    <submittedName>
        <fullName evidence="2">ABC transporter permease</fullName>
    </submittedName>
</protein>
<dbReference type="PANTHER" id="PTHR37305">
    <property type="entry name" value="INTEGRAL MEMBRANE PROTEIN-RELATED"/>
    <property type="match status" value="1"/>
</dbReference>
<keyword evidence="1" id="KW-0812">Transmembrane</keyword>
<feature type="transmembrane region" description="Helical" evidence="1">
    <location>
        <begin position="171"/>
        <end position="192"/>
    </location>
</feature>
<feature type="transmembrane region" description="Helical" evidence="1">
    <location>
        <begin position="21"/>
        <end position="40"/>
    </location>
</feature>
<name>A0ABW4LS53_9BACI</name>